<dbReference type="Proteomes" id="UP000297900">
    <property type="component" value="Unassembled WGS sequence"/>
</dbReference>
<dbReference type="OrthoDB" id="4174719at2"/>
<evidence type="ECO:0000256" key="2">
    <source>
        <dbReference type="ARBA" id="ARBA00012502"/>
    </source>
</evidence>
<dbReference type="InterPro" id="IPR002569">
    <property type="entry name" value="Met_Sox_Rdtase_MsrA_dom"/>
</dbReference>
<comment type="catalytic activity">
    <reaction evidence="5">
        <text>[thioredoxin]-disulfide + L-methionine + H2O = L-methionine (S)-S-oxide + [thioredoxin]-dithiol</text>
        <dbReference type="Rhea" id="RHEA:19993"/>
        <dbReference type="Rhea" id="RHEA-COMP:10698"/>
        <dbReference type="Rhea" id="RHEA-COMP:10700"/>
        <dbReference type="ChEBI" id="CHEBI:15377"/>
        <dbReference type="ChEBI" id="CHEBI:29950"/>
        <dbReference type="ChEBI" id="CHEBI:50058"/>
        <dbReference type="ChEBI" id="CHEBI:57844"/>
        <dbReference type="ChEBI" id="CHEBI:58772"/>
        <dbReference type="EC" id="1.8.4.11"/>
    </reaction>
</comment>
<name>A0A4Y8M3H8_9BACL</name>
<reference evidence="7 8" key="1">
    <citation type="submission" date="2019-03" db="EMBL/GenBank/DDBJ databases">
        <title>Cohnella endophytica sp. nov., a novel endophytic bacterium isolated from bark of Sonneratia apetala.</title>
        <authorList>
            <person name="Tuo L."/>
        </authorList>
    </citation>
    <scope>NUCLEOTIDE SEQUENCE [LARGE SCALE GENOMIC DNA]</scope>
    <source>
        <strain evidence="7 8">CCTCC AB 208254</strain>
    </source>
</reference>
<dbReference type="PANTHER" id="PTHR43774:SF1">
    <property type="entry name" value="PEPTIDE METHIONINE SULFOXIDE REDUCTASE MSRA 2"/>
    <property type="match status" value="1"/>
</dbReference>
<evidence type="ECO:0000259" key="6">
    <source>
        <dbReference type="Pfam" id="PF01625"/>
    </source>
</evidence>
<evidence type="ECO:0000313" key="7">
    <source>
        <dbReference type="EMBL" id="TFE26694.1"/>
    </source>
</evidence>
<evidence type="ECO:0000256" key="1">
    <source>
        <dbReference type="ARBA" id="ARBA00005591"/>
    </source>
</evidence>
<evidence type="ECO:0000313" key="8">
    <source>
        <dbReference type="Proteomes" id="UP000297900"/>
    </source>
</evidence>
<comment type="similarity">
    <text evidence="1">Belongs to the MsrA Met sulfoxide reductase family.</text>
</comment>
<evidence type="ECO:0000256" key="4">
    <source>
        <dbReference type="ARBA" id="ARBA00047806"/>
    </source>
</evidence>
<feature type="domain" description="Peptide methionine sulphoxide reductase MsrA" evidence="6">
    <location>
        <begin position="3"/>
        <end position="138"/>
    </location>
</feature>
<dbReference type="PANTHER" id="PTHR43774">
    <property type="entry name" value="PEPTIDE METHIONINE SULFOXIDE REDUCTASE"/>
    <property type="match status" value="1"/>
</dbReference>
<keyword evidence="3" id="KW-0560">Oxidoreductase</keyword>
<dbReference type="RefSeq" id="WP_135152299.1">
    <property type="nucleotide sequence ID" value="NZ_SOMN01000012.1"/>
</dbReference>
<comment type="caution">
    <text evidence="7">The sequence shown here is derived from an EMBL/GenBank/DDBJ whole genome shotgun (WGS) entry which is preliminary data.</text>
</comment>
<evidence type="ECO:0000256" key="5">
    <source>
        <dbReference type="ARBA" id="ARBA00048782"/>
    </source>
</evidence>
<dbReference type="EC" id="1.8.4.11" evidence="2"/>
<comment type="catalytic activity">
    <reaction evidence="4">
        <text>L-methionyl-[protein] + [thioredoxin]-disulfide + H2O = L-methionyl-(S)-S-oxide-[protein] + [thioredoxin]-dithiol</text>
        <dbReference type="Rhea" id="RHEA:14217"/>
        <dbReference type="Rhea" id="RHEA-COMP:10698"/>
        <dbReference type="Rhea" id="RHEA-COMP:10700"/>
        <dbReference type="Rhea" id="RHEA-COMP:12313"/>
        <dbReference type="Rhea" id="RHEA-COMP:12315"/>
        <dbReference type="ChEBI" id="CHEBI:15377"/>
        <dbReference type="ChEBI" id="CHEBI:16044"/>
        <dbReference type="ChEBI" id="CHEBI:29950"/>
        <dbReference type="ChEBI" id="CHEBI:44120"/>
        <dbReference type="ChEBI" id="CHEBI:50058"/>
        <dbReference type="EC" id="1.8.4.11"/>
    </reaction>
</comment>
<sequence length="211" mass="24704">MDTVTFGMGCFWGPETRFGYHSGILRTRVGYAGGKEGQPTSKNTFDYTEVLQVQFNAELLSLEQIVNQFFKQHNTTRAPRSMKYRSLLLFENEEQKSEMLQKLEEIKHIHGNSYTSVEPLHSFYEADLHHQKYYLQRWKPVYEKWQELHVEKESLVESTLAARLNGLSKGCGSLEELMQEFPDSAYDSLWSVIREVRENSKEQSEDMCRLD</sequence>
<dbReference type="GO" id="GO:0008113">
    <property type="term" value="F:peptide-methionine (S)-S-oxide reductase activity"/>
    <property type="evidence" value="ECO:0007669"/>
    <property type="project" value="UniProtKB-EC"/>
</dbReference>
<dbReference type="EMBL" id="SOMN01000012">
    <property type="protein sequence ID" value="TFE26694.1"/>
    <property type="molecule type" value="Genomic_DNA"/>
</dbReference>
<organism evidence="7 8">
    <name type="scientific">Cohnella luojiensis</name>
    <dbReference type="NCBI Taxonomy" id="652876"/>
    <lineage>
        <taxon>Bacteria</taxon>
        <taxon>Bacillati</taxon>
        <taxon>Bacillota</taxon>
        <taxon>Bacilli</taxon>
        <taxon>Bacillales</taxon>
        <taxon>Paenibacillaceae</taxon>
        <taxon>Cohnella</taxon>
    </lineage>
</organism>
<proteinExistence type="inferred from homology"/>
<dbReference type="AlphaFoldDB" id="A0A4Y8M3H8"/>
<accession>A0A4Y8M3H8</accession>
<evidence type="ECO:0000256" key="3">
    <source>
        <dbReference type="ARBA" id="ARBA00023002"/>
    </source>
</evidence>
<dbReference type="SUPFAM" id="SSF55068">
    <property type="entry name" value="Peptide methionine sulfoxide reductase"/>
    <property type="match status" value="1"/>
</dbReference>
<gene>
    <name evidence="7" type="ORF">E2980_11300</name>
</gene>
<dbReference type="Pfam" id="PF01625">
    <property type="entry name" value="PMSR"/>
    <property type="match status" value="1"/>
</dbReference>
<keyword evidence="8" id="KW-1185">Reference proteome</keyword>
<protein>
    <recommendedName>
        <fullName evidence="2">peptide-methionine (S)-S-oxide reductase</fullName>
        <ecNumber evidence="2">1.8.4.11</ecNumber>
    </recommendedName>
</protein>
<dbReference type="InterPro" id="IPR036509">
    <property type="entry name" value="Met_Sox_Rdtase_MsrA_sf"/>
</dbReference>
<dbReference type="Gene3D" id="3.30.1060.10">
    <property type="entry name" value="Peptide methionine sulphoxide reductase MsrA"/>
    <property type="match status" value="1"/>
</dbReference>